<gene>
    <name evidence="1" type="ORF">LCGC14_1787510</name>
</gene>
<accession>A0A0F9HG44</accession>
<dbReference type="EMBL" id="LAZR01017015">
    <property type="protein sequence ID" value="KKM02132.1"/>
    <property type="molecule type" value="Genomic_DNA"/>
</dbReference>
<dbReference type="AlphaFoldDB" id="A0A0F9HG44"/>
<evidence type="ECO:0000313" key="1">
    <source>
        <dbReference type="EMBL" id="KKM02132.1"/>
    </source>
</evidence>
<organism evidence="1">
    <name type="scientific">marine sediment metagenome</name>
    <dbReference type="NCBI Taxonomy" id="412755"/>
    <lineage>
        <taxon>unclassified sequences</taxon>
        <taxon>metagenomes</taxon>
        <taxon>ecological metagenomes</taxon>
    </lineage>
</organism>
<reference evidence="1" key="1">
    <citation type="journal article" date="2015" name="Nature">
        <title>Complex archaea that bridge the gap between prokaryotes and eukaryotes.</title>
        <authorList>
            <person name="Spang A."/>
            <person name="Saw J.H."/>
            <person name="Jorgensen S.L."/>
            <person name="Zaremba-Niedzwiedzka K."/>
            <person name="Martijn J."/>
            <person name="Lind A.E."/>
            <person name="van Eijk R."/>
            <person name="Schleper C."/>
            <person name="Guy L."/>
            <person name="Ettema T.J."/>
        </authorList>
    </citation>
    <scope>NUCLEOTIDE SEQUENCE</scope>
</reference>
<comment type="caution">
    <text evidence="1">The sequence shown here is derived from an EMBL/GenBank/DDBJ whole genome shotgun (WGS) entry which is preliminary data.</text>
</comment>
<proteinExistence type="predicted"/>
<name>A0A0F9HG44_9ZZZZ</name>
<sequence>MKLWELANGILTPLSEEENDLLEKFLEDENCELNEREEIVAQKLVSKSVLIREDKEDCDKFRVNYRVDVWRD</sequence>
<protein>
    <submittedName>
        <fullName evidence="1">Uncharacterized protein</fullName>
    </submittedName>
</protein>